<accession>A0A310SIJ4</accession>
<proteinExistence type="predicted"/>
<protein>
    <submittedName>
        <fullName evidence="1">Uncharacterized protein</fullName>
    </submittedName>
</protein>
<evidence type="ECO:0000313" key="2">
    <source>
        <dbReference type="Proteomes" id="UP000250275"/>
    </source>
</evidence>
<dbReference type="Proteomes" id="UP000250275">
    <property type="component" value="Unassembled WGS sequence"/>
</dbReference>
<dbReference type="EMBL" id="KQ765447">
    <property type="protein sequence ID" value="OAD53934.1"/>
    <property type="molecule type" value="Genomic_DNA"/>
</dbReference>
<keyword evidence="2" id="KW-1185">Reference proteome</keyword>
<dbReference type="AlphaFoldDB" id="A0A310SIJ4"/>
<organism evidence="1 2">
    <name type="scientific">Eufriesea mexicana</name>
    <dbReference type="NCBI Taxonomy" id="516756"/>
    <lineage>
        <taxon>Eukaryota</taxon>
        <taxon>Metazoa</taxon>
        <taxon>Ecdysozoa</taxon>
        <taxon>Arthropoda</taxon>
        <taxon>Hexapoda</taxon>
        <taxon>Insecta</taxon>
        <taxon>Pterygota</taxon>
        <taxon>Neoptera</taxon>
        <taxon>Endopterygota</taxon>
        <taxon>Hymenoptera</taxon>
        <taxon>Apocrita</taxon>
        <taxon>Aculeata</taxon>
        <taxon>Apoidea</taxon>
        <taxon>Anthophila</taxon>
        <taxon>Apidae</taxon>
        <taxon>Eufriesea</taxon>
    </lineage>
</organism>
<name>A0A310SIJ4_9HYME</name>
<sequence length="72" mass="8539">MTLVPPRDRCYIDDEVREDFTTRKIKQHRFYDYVNDPPALLDELNLNPGTVVRLGLPVTEFPSRRKRASQFM</sequence>
<reference evidence="1 2" key="1">
    <citation type="submission" date="2015-07" db="EMBL/GenBank/DDBJ databases">
        <title>The genome of Eufriesea mexicana.</title>
        <authorList>
            <person name="Pan H."/>
            <person name="Kapheim K."/>
        </authorList>
    </citation>
    <scope>NUCLEOTIDE SEQUENCE [LARGE SCALE GENOMIC DNA]</scope>
    <source>
        <strain evidence="1">0111107269</strain>
        <tissue evidence="1">Whole body</tissue>
    </source>
</reference>
<gene>
    <name evidence="1" type="ORF">WN48_08610</name>
</gene>
<evidence type="ECO:0000313" key="1">
    <source>
        <dbReference type="EMBL" id="OAD53934.1"/>
    </source>
</evidence>